<dbReference type="PANTHER" id="PTHR32083:SF34">
    <property type="entry name" value="COILED-COIL DOMAIN-CONTAINING PROTEIN 146"/>
    <property type="match status" value="1"/>
</dbReference>
<feature type="compositionally biased region" description="Basic and acidic residues" evidence="3">
    <location>
        <begin position="72"/>
        <end position="82"/>
    </location>
</feature>
<feature type="coiled-coil region" evidence="2">
    <location>
        <begin position="511"/>
        <end position="594"/>
    </location>
</feature>
<feature type="coiled-coil region" evidence="2">
    <location>
        <begin position="308"/>
        <end position="363"/>
    </location>
</feature>
<dbReference type="Pfam" id="PF21771">
    <property type="entry name" value="CFAP58_CC"/>
    <property type="match status" value="1"/>
</dbReference>
<sequence length="1093" mass="125710">MDEGEDYIGEDDEYGGSDEELEPMDDEDTQEQFDEDALDSPDTDAGNAASAAVDTPDTDRKQSAGSLGGEPSAERGSSDGKVGDSPTDVGSRGSESDQIAGSDGHKPASTAGSKQTSVESSDEIASKSEDADDALKPERKALLAIKTVEEEEMLTEEEKFYLSGLFSIESSPVYKSLDSLVGSRTLQESTIEDLKAHVRSLHTHLLSFGDYDKTLSKTTKHLAQEVINQRMEIDRNESKQFANNAEIGNLKRELLKLENEVNLSSQREKKLLTDINESLAQKAVLNADIDEIRKHKADMLEPQLIVSIKELKLDISQRRHQVENLEKDLEEKEITYEIVLGEKDRLEIEKEKHAAALARATEMPQKIMKQSEILRDAISSLVIENVKQNTLAQHLDREIDHLAKNKRDFEEIKLDQAAEYEERRAEIIEMERNCDEIFKDHEFAKEQLSIQRADRVRLELSIRNALNTNHKDHDILLRAVREKEIQLKTHRRLESTVNNVKMSGPMIRKQLDDYNRELEMLKREERIQQKNMAEMRKTIDVGLYKFLKLSGVEKDENEKMAAQQELNRRMELELEEVMERRNALSRQIETLTGDRDIKSRDLLRIQNKHKLIKDDMQTKDLAISEASKKCQEPIARLKEFGALYDVVKNERNKYVNQIQATAQRAAEMKEKIKILSNEVEILRNEITNKDHELTKRRQDNTAAYASRDGAKNDANKLLATYRERRDQIDQHLCSIETLNSVINSAEEDMVKLKERYERAVKDRNAVGIHLLDRNDELCILYERLNVLSGIMQNGEKCLIEREEDIRRLKIVRAELHRRLELKKKLREEAEQVKVQVQALQDELNGHLNQVNELSAEMENPENPARCNDLKGDDDNQNDLLEKITRLELMLAEKEERLLEKDLLLEEVSTLTLRLKKQTLDGRIESHEVATRLNDLSKKIKHATRDMMAKVSELSMYQAMAMGLYQENVSQELLLEEAKLRLSNGEVPYDEAEKEFMQRERMKKRREYGAQSIRDRMEKENSPNYIDVDADNFFVFNHVRTTAEPRPNAYVPDASGVGELPIPKPYGVFAPFKPQEAGSQMRHIRKPQMKPVEI</sequence>
<feature type="compositionally biased region" description="Basic and acidic residues" evidence="3">
    <location>
        <begin position="124"/>
        <end position="134"/>
    </location>
</feature>
<evidence type="ECO:0000313" key="6">
    <source>
        <dbReference type="Proteomes" id="UP000320333"/>
    </source>
</evidence>
<gene>
    <name evidence="5" type="ORF">CcCBS67573_g02329</name>
</gene>
<feature type="compositionally biased region" description="Polar residues" evidence="3">
    <location>
        <begin position="110"/>
        <end position="119"/>
    </location>
</feature>
<dbReference type="InterPro" id="IPR049270">
    <property type="entry name" value="CFAP58_CC"/>
</dbReference>
<feature type="coiled-coil region" evidence="2">
    <location>
        <begin position="812"/>
        <end position="896"/>
    </location>
</feature>
<evidence type="ECO:0000259" key="4">
    <source>
        <dbReference type="Pfam" id="PF21771"/>
    </source>
</evidence>
<dbReference type="STRING" id="246404.A0A507FJB4"/>
<proteinExistence type="predicted"/>
<keyword evidence="6" id="KW-1185">Reference proteome</keyword>
<accession>A0A507FJB4</accession>
<comment type="caution">
    <text evidence="5">The sequence shown here is derived from an EMBL/GenBank/DDBJ whole genome shotgun (WGS) entry which is preliminary data.</text>
</comment>
<feature type="coiled-coil region" evidence="2">
    <location>
        <begin position="735"/>
        <end position="762"/>
    </location>
</feature>
<dbReference type="OrthoDB" id="10262929at2759"/>
<dbReference type="PANTHER" id="PTHR32083">
    <property type="entry name" value="CILIA AND FLAGELLA-ASSOCIATED PROTEIN 58-RELATED"/>
    <property type="match status" value="1"/>
</dbReference>
<feature type="compositionally biased region" description="Acidic residues" evidence="3">
    <location>
        <begin position="1"/>
        <end position="42"/>
    </location>
</feature>
<organism evidence="5 6">
    <name type="scientific">Chytriomyces confervae</name>
    <dbReference type="NCBI Taxonomy" id="246404"/>
    <lineage>
        <taxon>Eukaryota</taxon>
        <taxon>Fungi</taxon>
        <taxon>Fungi incertae sedis</taxon>
        <taxon>Chytridiomycota</taxon>
        <taxon>Chytridiomycota incertae sedis</taxon>
        <taxon>Chytridiomycetes</taxon>
        <taxon>Chytridiales</taxon>
        <taxon>Chytriomycetaceae</taxon>
        <taxon>Chytriomyces</taxon>
    </lineage>
</organism>
<feature type="coiled-coil region" evidence="2">
    <location>
        <begin position="651"/>
        <end position="692"/>
    </location>
</feature>
<reference evidence="5 6" key="1">
    <citation type="journal article" date="2019" name="Sci. Rep.">
        <title>Comparative genomics of chytrid fungi reveal insights into the obligate biotrophic and pathogenic lifestyle of Synchytrium endobioticum.</title>
        <authorList>
            <person name="van de Vossenberg B.T.L.H."/>
            <person name="Warris S."/>
            <person name="Nguyen H.D.T."/>
            <person name="van Gent-Pelzer M.P.E."/>
            <person name="Joly D.L."/>
            <person name="van de Geest H.C."/>
            <person name="Bonants P.J.M."/>
            <person name="Smith D.S."/>
            <person name="Levesque C.A."/>
            <person name="van der Lee T.A.J."/>
        </authorList>
    </citation>
    <scope>NUCLEOTIDE SEQUENCE [LARGE SCALE GENOMIC DNA]</scope>
    <source>
        <strain evidence="5 6">CBS 675.73</strain>
    </source>
</reference>
<protein>
    <recommendedName>
        <fullName evidence="4">Cilia- and flagella-associated protein 58 central coiled coil domain-containing protein</fullName>
    </recommendedName>
</protein>
<dbReference type="Proteomes" id="UP000320333">
    <property type="component" value="Unassembled WGS sequence"/>
</dbReference>
<evidence type="ECO:0000256" key="2">
    <source>
        <dbReference type="SAM" id="Coils"/>
    </source>
</evidence>
<dbReference type="AlphaFoldDB" id="A0A507FJB4"/>
<evidence type="ECO:0000256" key="1">
    <source>
        <dbReference type="ARBA" id="ARBA00023054"/>
    </source>
</evidence>
<feature type="region of interest" description="Disordered" evidence="3">
    <location>
        <begin position="1"/>
        <end position="134"/>
    </location>
</feature>
<feature type="domain" description="Cilia- and flagella-associated protein 58 central coiled coil" evidence="4">
    <location>
        <begin position="522"/>
        <end position="817"/>
    </location>
</feature>
<dbReference type="EMBL" id="QEAP01000048">
    <property type="protein sequence ID" value="TPX76373.1"/>
    <property type="molecule type" value="Genomic_DNA"/>
</dbReference>
<dbReference type="GO" id="GO:0005856">
    <property type="term" value="C:cytoskeleton"/>
    <property type="evidence" value="ECO:0007669"/>
    <property type="project" value="TreeGrafter"/>
</dbReference>
<keyword evidence="1 2" id="KW-0175">Coiled coil</keyword>
<name>A0A507FJB4_9FUNG</name>
<evidence type="ECO:0000313" key="5">
    <source>
        <dbReference type="EMBL" id="TPX76373.1"/>
    </source>
</evidence>
<feature type="region of interest" description="Disordered" evidence="3">
    <location>
        <begin position="1074"/>
        <end position="1093"/>
    </location>
</feature>
<evidence type="ECO:0000256" key="3">
    <source>
        <dbReference type="SAM" id="MobiDB-lite"/>
    </source>
</evidence>